<evidence type="ECO:0000313" key="2">
    <source>
        <dbReference type="EMBL" id="KDR67109.1"/>
    </source>
</evidence>
<evidence type="ECO:0000313" key="3">
    <source>
        <dbReference type="Proteomes" id="UP000027222"/>
    </source>
</evidence>
<keyword evidence="3" id="KW-1185">Reference proteome</keyword>
<protein>
    <submittedName>
        <fullName evidence="2">Uncharacterized protein</fullName>
    </submittedName>
</protein>
<dbReference type="HOGENOM" id="CLU_1475271_0_0_1"/>
<evidence type="ECO:0000256" key="1">
    <source>
        <dbReference type="SAM" id="MobiDB-lite"/>
    </source>
</evidence>
<organism evidence="2 3">
    <name type="scientific">Galerina marginata (strain CBS 339.88)</name>
    <dbReference type="NCBI Taxonomy" id="685588"/>
    <lineage>
        <taxon>Eukaryota</taxon>
        <taxon>Fungi</taxon>
        <taxon>Dikarya</taxon>
        <taxon>Basidiomycota</taxon>
        <taxon>Agaricomycotina</taxon>
        <taxon>Agaricomycetes</taxon>
        <taxon>Agaricomycetidae</taxon>
        <taxon>Agaricales</taxon>
        <taxon>Agaricineae</taxon>
        <taxon>Strophariaceae</taxon>
        <taxon>Galerina</taxon>
    </lineage>
</organism>
<dbReference type="AlphaFoldDB" id="A0A067SHB5"/>
<accession>A0A067SHB5</accession>
<name>A0A067SHB5_GALM3</name>
<proteinExistence type="predicted"/>
<reference evidence="3" key="1">
    <citation type="journal article" date="2014" name="Proc. Natl. Acad. Sci. U.S.A.">
        <title>Extensive sampling of basidiomycete genomes demonstrates inadequacy of the white-rot/brown-rot paradigm for wood decay fungi.</title>
        <authorList>
            <person name="Riley R."/>
            <person name="Salamov A.A."/>
            <person name="Brown D.W."/>
            <person name="Nagy L.G."/>
            <person name="Floudas D."/>
            <person name="Held B.W."/>
            <person name="Levasseur A."/>
            <person name="Lombard V."/>
            <person name="Morin E."/>
            <person name="Otillar R."/>
            <person name="Lindquist E.A."/>
            <person name="Sun H."/>
            <person name="LaButti K.M."/>
            <person name="Schmutz J."/>
            <person name="Jabbour D."/>
            <person name="Luo H."/>
            <person name="Baker S.E."/>
            <person name="Pisabarro A.G."/>
            <person name="Walton J.D."/>
            <person name="Blanchette R.A."/>
            <person name="Henrissat B."/>
            <person name="Martin F."/>
            <person name="Cullen D."/>
            <person name="Hibbett D.S."/>
            <person name="Grigoriev I.V."/>
        </authorList>
    </citation>
    <scope>NUCLEOTIDE SEQUENCE [LARGE SCALE GENOMIC DNA]</scope>
    <source>
        <strain evidence="3">CBS 339.88</strain>
    </source>
</reference>
<feature type="region of interest" description="Disordered" evidence="1">
    <location>
        <begin position="101"/>
        <end position="133"/>
    </location>
</feature>
<gene>
    <name evidence="2" type="ORF">GALMADRAFT_1129365</name>
</gene>
<sequence length="183" mass="19202">MMGSSSASSDRLLLQPRHRCPILSALALAHPGIPGIPTLIPFSVPALPPPPPPGHRHLFIHPTPCHPPPQGHKPEVPAPVLPAVTELHKVVIPLCEEKGQERRAVDMSPSLSSSSSAGETDRSGTLTPCSRGGLVQHENEVLLVEASVPPPSTWSSSMLYPFVAALGLPPPTPVLPTSTCLPS</sequence>
<dbReference type="Proteomes" id="UP000027222">
    <property type="component" value="Unassembled WGS sequence"/>
</dbReference>
<dbReference type="EMBL" id="KL142417">
    <property type="protein sequence ID" value="KDR67109.1"/>
    <property type="molecule type" value="Genomic_DNA"/>
</dbReference>